<dbReference type="RefSeq" id="WP_390288214.1">
    <property type="nucleotide sequence ID" value="NZ_JBHUDI010000008.1"/>
</dbReference>
<protein>
    <submittedName>
        <fullName evidence="4">Electron transfer flavoprotein subunit alpha/FixB family protein</fullName>
    </submittedName>
</protein>
<dbReference type="InterPro" id="IPR014731">
    <property type="entry name" value="ETF_asu_C"/>
</dbReference>
<reference evidence="4 5" key="1">
    <citation type="journal article" date="2019" name="Int. J. Syst. Evol. Microbiol.">
        <title>The Global Catalogue of Microorganisms (GCM) 10K type strain sequencing project: providing services to taxonomists for standard genome sequencing and annotation.</title>
        <authorList>
            <consortium name="The Broad Institute Genomics Platform"/>
            <consortium name="The Broad Institute Genome Sequencing Center for Infectious Disease"/>
            <person name="Wu L."/>
            <person name="Ma J."/>
        </authorList>
    </citation>
    <scope>NUCLEOTIDE SEQUENCE [LARGE SCALE GENOMIC DNA]</scope>
    <source>
        <strain evidence="4 5">CGMCC 1.12230</strain>
    </source>
</reference>
<evidence type="ECO:0000259" key="3">
    <source>
        <dbReference type="Pfam" id="PF01012"/>
    </source>
</evidence>
<dbReference type="PANTHER" id="PTHR43153:SF1">
    <property type="entry name" value="ELECTRON TRANSFER FLAVOPROTEIN SUBUNIT ALPHA, MITOCHONDRIAL"/>
    <property type="match status" value="1"/>
</dbReference>
<dbReference type="Gene3D" id="3.40.50.620">
    <property type="entry name" value="HUPs"/>
    <property type="match status" value="1"/>
</dbReference>
<keyword evidence="5" id="KW-1185">Reference proteome</keyword>
<organism evidence="4 5">
    <name type="scientific">Haloarchaeobius amylolyticus</name>
    <dbReference type="NCBI Taxonomy" id="1198296"/>
    <lineage>
        <taxon>Archaea</taxon>
        <taxon>Methanobacteriati</taxon>
        <taxon>Methanobacteriota</taxon>
        <taxon>Stenosarchaea group</taxon>
        <taxon>Halobacteria</taxon>
        <taxon>Halobacteriales</taxon>
        <taxon>Halorubellaceae</taxon>
        <taxon>Haloarchaeobius</taxon>
    </lineage>
</organism>
<gene>
    <name evidence="4" type="ORF">ACFR99_13520</name>
</gene>
<proteinExistence type="inferred from homology"/>
<dbReference type="Gene3D" id="3.40.50.1220">
    <property type="entry name" value="TPP-binding domain"/>
    <property type="match status" value="1"/>
</dbReference>
<evidence type="ECO:0000259" key="2">
    <source>
        <dbReference type="Pfam" id="PF00766"/>
    </source>
</evidence>
<dbReference type="Proteomes" id="UP001597076">
    <property type="component" value="Unassembled WGS sequence"/>
</dbReference>
<dbReference type="Pfam" id="PF00766">
    <property type="entry name" value="ETF_alpha"/>
    <property type="match status" value="1"/>
</dbReference>
<dbReference type="EMBL" id="JBHUDI010000008">
    <property type="protein sequence ID" value="MFD1564564.1"/>
    <property type="molecule type" value="Genomic_DNA"/>
</dbReference>
<comment type="similarity">
    <text evidence="1">Belongs to the ETF alpha-subunit/FixB family.</text>
</comment>
<sequence>MTGPIVTVPDTDDGALLAEAHRLAEALEADGERRPDVLAVALDGIIDPEALTAGRPDAIVHVVREDGTFARGAAAVSSRAAALATLARDVEPLVVALPESPDTADLAAATARRLRGGCVTDCLLRVRAGEVRAGRPAYSERAYAELSFERGPPVVTLNVDALGTPESAPSESIRERTYEVTVGDDDRLRSLGEREVPESDLAKARRIVAGGYGLGDPDGFEVIEEVADALGAAIGASRPPADEEWVPYDRQIGVTGKEIDTELYVPCAISGDPYHMRAVNAEFLLAINTDPSAQIFNAADLGIVGDVYEYGPALAAAIREATADDELEASEEVPQ</sequence>
<accession>A0ABD6BIZ2</accession>
<dbReference type="AlphaFoldDB" id="A0ABD6BIZ2"/>
<dbReference type="InterPro" id="IPR014729">
    <property type="entry name" value="Rossmann-like_a/b/a_fold"/>
</dbReference>
<comment type="caution">
    <text evidence="4">The sequence shown here is derived from an EMBL/GenBank/DDBJ whole genome shotgun (WGS) entry which is preliminary data.</text>
</comment>
<feature type="domain" description="Electron transfer flavoprotein alpha subunit C-terminal" evidence="2">
    <location>
        <begin position="200"/>
        <end position="279"/>
    </location>
</feature>
<dbReference type="SUPFAM" id="SSF52402">
    <property type="entry name" value="Adenine nucleotide alpha hydrolases-like"/>
    <property type="match status" value="1"/>
</dbReference>
<evidence type="ECO:0000313" key="5">
    <source>
        <dbReference type="Proteomes" id="UP001597076"/>
    </source>
</evidence>
<dbReference type="InterPro" id="IPR014730">
    <property type="entry name" value="ETF_a/b_N"/>
</dbReference>
<evidence type="ECO:0000256" key="1">
    <source>
        <dbReference type="ARBA" id="ARBA00005817"/>
    </source>
</evidence>
<dbReference type="Pfam" id="PF01012">
    <property type="entry name" value="ETF"/>
    <property type="match status" value="1"/>
</dbReference>
<dbReference type="PANTHER" id="PTHR43153">
    <property type="entry name" value="ELECTRON TRANSFER FLAVOPROTEIN ALPHA"/>
    <property type="match status" value="1"/>
</dbReference>
<name>A0ABD6BIZ2_9EURY</name>
<dbReference type="SUPFAM" id="SSF52467">
    <property type="entry name" value="DHS-like NAD/FAD-binding domain"/>
    <property type="match status" value="1"/>
</dbReference>
<evidence type="ECO:0000313" key="4">
    <source>
        <dbReference type="EMBL" id="MFD1564564.1"/>
    </source>
</evidence>
<feature type="domain" description="Electron transfer flavoprotein alpha/beta-subunit N-terminal" evidence="3">
    <location>
        <begin position="15"/>
        <end position="166"/>
    </location>
</feature>
<dbReference type="InterPro" id="IPR001308">
    <property type="entry name" value="ETF_a/FixB"/>
</dbReference>
<dbReference type="InterPro" id="IPR029035">
    <property type="entry name" value="DHS-like_NAD/FAD-binding_dom"/>
</dbReference>